<gene>
    <name evidence="10" type="ORF">A7U60_g405</name>
</gene>
<dbReference type="PANTHER" id="PTHR47968:SF75">
    <property type="entry name" value="CENTROMERE-ASSOCIATED PROTEIN E"/>
    <property type="match status" value="1"/>
</dbReference>
<feature type="region of interest" description="Disordered" evidence="7">
    <location>
        <begin position="274"/>
        <end position="323"/>
    </location>
</feature>
<dbReference type="PANTHER" id="PTHR47968">
    <property type="entry name" value="CENTROMERE PROTEIN E"/>
    <property type="match status" value="1"/>
</dbReference>
<organism evidence="10 11">
    <name type="scientific">Sanghuangporus baumii</name>
    <name type="common">Phellinus baumii</name>
    <dbReference type="NCBI Taxonomy" id="108892"/>
    <lineage>
        <taxon>Eukaryota</taxon>
        <taxon>Fungi</taxon>
        <taxon>Dikarya</taxon>
        <taxon>Basidiomycota</taxon>
        <taxon>Agaricomycotina</taxon>
        <taxon>Agaricomycetes</taxon>
        <taxon>Hymenochaetales</taxon>
        <taxon>Hymenochaetaceae</taxon>
        <taxon>Sanghuangporus</taxon>
    </lineage>
</organism>
<comment type="caution">
    <text evidence="10">The sequence shown here is derived from an EMBL/GenBank/DDBJ whole genome shotgun (WGS) entry which is preliminary data.</text>
</comment>
<dbReference type="Gene3D" id="3.40.850.10">
    <property type="entry name" value="Kinesin motor domain"/>
    <property type="match status" value="1"/>
</dbReference>
<reference evidence="10" key="1">
    <citation type="submission" date="2016-06" db="EMBL/GenBank/DDBJ databases">
        <title>Draft Genome sequence of the fungus Inonotus baumii.</title>
        <authorList>
            <person name="Zhu H."/>
            <person name="Lin W."/>
        </authorList>
    </citation>
    <scope>NUCLEOTIDE SEQUENCE</scope>
    <source>
        <strain evidence="10">821</strain>
    </source>
</reference>
<dbReference type="AlphaFoldDB" id="A0A9Q5NFD4"/>
<dbReference type="PROSITE" id="PS00411">
    <property type="entry name" value="KINESIN_MOTOR_1"/>
    <property type="match status" value="1"/>
</dbReference>
<evidence type="ECO:0000256" key="3">
    <source>
        <dbReference type="ARBA" id="ARBA00023054"/>
    </source>
</evidence>
<feature type="binding site" evidence="5">
    <location>
        <begin position="454"/>
        <end position="461"/>
    </location>
    <ligand>
        <name>ATP</name>
        <dbReference type="ChEBI" id="CHEBI:30616"/>
    </ligand>
</feature>
<evidence type="ECO:0000256" key="6">
    <source>
        <dbReference type="SAM" id="Coils"/>
    </source>
</evidence>
<dbReference type="InterPro" id="IPR001752">
    <property type="entry name" value="Kinesin_motor_dom"/>
</dbReference>
<evidence type="ECO:0000256" key="1">
    <source>
        <dbReference type="ARBA" id="ARBA00022741"/>
    </source>
</evidence>
<feature type="compositionally biased region" description="Low complexity" evidence="7">
    <location>
        <begin position="285"/>
        <end position="305"/>
    </location>
</feature>
<sequence length="1087" mass="120009">MPPFSPSNLASVEDDGASSDALDDSVLVEDGVNLALTRPFIFLGLTILGLVGLLFLLMYCSYRIIRSRQLKNGGIVPSLKQCPFRIVALRNQFRGENNGVKVASDTSEKTASSSLSVEPTRVRLGDSGSGSKGVEGKDVTELSPIARHQSVVHADQNSPHCIQGRCDCLRCTRTVRLVPVEESNSNNAPYLPLQADQSSSTSLLRGVDREHARIVSEVRNSDAVLFDSAALHRVQIDRSDFIAREEVFEDLGSSNEANSSLAVGPGVKKYKAPLSVEAKTRRMTKSSSTSVLESPRTPSRSRSSTPLPPGSPCTPRTPVRSQSRCDDIFVESEMDVSRVDPEQALVDAENVDVDLSFELDERELRSLQYGREDKVHVSIRVRPTDETQAWAVASAESSLKLLPQYHKSTGAPLPQYHYDEVLAGSDNKVVYNATARGHVEAAMNGFNAVVFAYGQTASGKTFTLSGSEEQPGIIPRAMKDVFGHIRRTPSREYLLRCSYLEIYNESIFDLLAPPSARLAANTVQIQGIGETVVLSPLREEVVTSLKGVHDVVERGYANRRTASTDWNERSSRSHSVFRLVIESRERGSQDPSDDGRATPFAPHMPGGARLQNKNGRSVQMSVLSLIDLAGSEKASSDKDRTREGRYINTSLLTLGSVIGTLAENSAKGKNDHVPFRNSKLTRMLQPSLSGNARISVICTINPVPSALAETTSSLLFAQRVKRVQLNAKKKEVVDTDALLERYRKEIEDLKQRLAERETVVPTQSRRLSAKEQLDESRAMHDLNSRIQQLTRLILTSQSVDEMKGDQSRPSSPSKPNFDLEPYQLQQELLSARRKIESQATQILSLEAALLARPGLPADAPENEKDKLIIEQMKTICELEFVVRGYEENLGEPLRAVKENVEAEWHARLEEERKVCEVKVAWADQLIRLKLEEERRALAAFVSRFDSLGLASAPAIPSRLRKPTLPFGSKALTSRRHPSSGLTAVSENVLSHSSPFPKTPTSSEKVELARSMQDNPNLFDTDEPDFSEPAEFDLFSDASIQHGLVVNDSRKFDDCLRSTGAMILPELDQMKISVSPREALQDKENVVP</sequence>
<dbReference type="PRINTS" id="PR00380">
    <property type="entry name" value="KINESINHEAVY"/>
</dbReference>
<proteinExistence type="inferred from homology"/>
<evidence type="ECO:0000259" key="9">
    <source>
        <dbReference type="PROSITE" id="PS50067"/>
    </source>
</evidence>
<keyword evidence="2 5" id="KW-0067">ATP-binding</keyword>
<feature type="coiled-coil region" evidence="6">
    <location>
        <begin position="725"/>
        <end position="759"/>
    </location>
</feature>
<dbReference type="GO" id="GO:0005524">
    <property type="term" value="F:ATP binding"/>
    <property type="evidence" value="ECO:0007669"/>
    <property type="project" value="UniProtKB-UniRule"/>
</dbReference>
<feature type="region of interest" description="Disordered" evidence="7">
    <location>
        <begin position="798"/>
        <end position="818"/>
    </location>
</feature>
<evidence type="ECO:0000256" key="5">
    <source>
        <dbReference type="PROSITE-ProRule" id="PRU00283"/>
    </source>
</evidence>
<evidence type="ECO:0000256" key="2">
    <source>
        <dbReference type="ARBA" id="ARBA00022840"/>
    </source>
</evidence>
<protein>
    <submittedName>
        <fullName evidence="10">Kinesin-domain-containing protein</fullName>
    </submittedName>
</protein>
<keyword evidence="8" id="KW-0812">Transmembrane</keyword>
<feature type="compositionally biased region" description="Basic and acidic residues" evidence="7">
    <location>
        <begin position="582"/>
        <end position="596"/>
    </location>
</feature>
<dbReference type="GO" id="GO:0007018">
    <property type="term" value="P:microtubule-based movement"/>
    <property type="evidence" value="ECO:0007669"/>
    <property type="project" value="InterPro"/>
</dbReference>
<dbReference type="InterPro" id="IPR019821">
    <property type="entry name" value="Kinesin_motor_CS"/>
</dbReference>
<name>A0A9Q5NFD4_SANBA</name>
<evidence type="ECO:0000313" key="10">
    <source>
        <dbReference type="EMBL" id="OCB92209.1"/>
    </source>
</evidence>
<dbReference type="InterPro" id="IPR027417">
    <property type="entry name" value="P-loop_NTPase"/>
</dbReference>
<evidence type="ECO:0000256" key="4">
    <source>
        <dbReference type="ARBA" id="ARBA00023175"/>
    </source>
</evidence>
<dbReference type="GO" id="GO:0003777">
    <property type="term" value="F:microtubule motor activity"/>
    <property type="evidence" value="ECO:0007669"/>
    <property type="project" value="InterPro"/>
</dbReference>
<dbReference type="SMART" id="SM00129">
    <property type="entry name" value="KISc"/>
    <property type="match status" value="1"/>
</dbReference>
<comment type="similarity">
    <text evidence="5">Belongs to the TRAFAC class myosin-kinesin ATPase superfamily. Kinesin family.</text>
</comment>
<evidence type="ECO:0000256" key="7">
    <source>
        <dbReference type="SAM" id="MobiDB-lite"/>
    </source>
</evidence>
<dbReference type="InterPro" id="IPR036961">
    <property type="entry name" value="Kinesin_motor_dom_sf"/>
</dbReference>
<feature type="region of interest" description="Disordered" evidence="7">
    <location>
        <begin position="100"/>
        <end position="137"/>
    </location>
</feature>
<evidence type="ECO:0000256" key="8">
    <source>
        <dbReference type="SAM" id="Phobius"/>
    </source>
</evidence>
<feature type="transmembrane region" description="Helical" evidence="8">
    <location>
        <begin position="40"/>
        <end position="62"/>
    </location>
</feature>
<feature type="region of interest" description="Disordered" evidence="7">
    <location>
        <begin position="582"/>
        <end position="614"/>
    </location>
</feature>
<keyword evidence="8" id="KW-0472">Membrane</keyword>
<dbReference type="PROSITE" id="PS50067">
    <property type="entry name" value="KINESIN_MOTOR_2"/>
    <property type="match status" value="1"/>
</dbReference>
<keyword evidence="8" id="KW-1133">Transmembrane helix</keyword>
<accession>A0A9Q5NFD4</accession>
<dbReference type="Proteomes" id="UP000757232">
    <property type="component" value="Unassembled WGS sequence"/>
</dbReference>
<keyword evidence="11" id="KW-1185">Reference proteome</keyword>
<dbReference type="OrthoDB" id="3176171at2759"/>
<keyword evidence="1 5" id="KW-0547">Nucleotide-binding</keyword>
<dbReference type="SUPFAM" id="SSF52540">
    <property type="entry name" value="P-loop containing nucleoside triphosphate hydrolases"/>
    <property type="match status" value="1"/>
</dbReference>
<dbReference type="InterPro" id="IPR027640">
    <property type="entry name" value="Kinesin-like_fam"/>
</dbReference>
<dbReference type="Pfam" id="PF00225">
    <property type="entry name" value="Kinesin"/>
    <property type="match status" value="1"/>
</dbReference>
<dbReference type="GO" id="GO:0008017">
    <property type="term" value="F:microtubule binding"/>
    <property type="evidence" value="ECO:0007669"/>
    <property type="project" value="InterPro"/>
</dbReference>
<dbReference type="EMBL" id="LNZH02000017">
    <property type="protein sequence ID" value="OCB92209.1"/>
    <property type="molecule type" value="Genomic_DNA"/>
</dbReference>
<keyword evidence="4 5" id="KW-0505">Motor protein</keyword>
<keyword evidence="3 6" id="KW-0175">Coiled coil</keyword>
<evidence type="ECO:0000313" key="11">
    <source>
        <dbReference type="Proteomes" id="UP000757232"/>
    </source>
</evidence>
<feature type="domain" description="Kinesin motor" evidence="9">
    <location>
        <begin position="374"/>
        <end position="723"/>
    </location>
</feature>